<feature type="region of interest" description="Disordered" evidence="1">
    <location>
        <begin position="53"/>
        <end position="73"/>
    </location>
</feature>
<dbReference type="InterPro" id="IPR007684">
    <property type="entry name" value="Znf_Ogr/Delta"/>
</dbReference>
<evidence type="ECO:0000313" key="4">
    <source>
        <dbReference type="Proteomes" id="UP000255529"/>
    </source>
</evidence>
<name>A0A379YCI9_9GAMM</name>
<dbReference type="Pfam" id="PF04606">
    <property type="entry name" value="Ogr_Delta"/>
    <property type="match status" value="1"/>
</dbReference>
<evidence type="ECO:0000313" key="3">
    <source>
        <dbReference type="EMBL" id="SUI43438.1"/>
    </source>
</evidence>
<dbReference type="GO" id="GO:0003677">
    <property type="term" value="F:DNA binding"/>
    <property type="evidence" value="ECO:0007669"/>
    <property type="project" value="UniProtKB-KW"/>
</dbReference>
<feature type="domain" description="Zinc finger Ogr/Delta-type" evidence="2">
    <location>
        <begin position="3"/>
        <end position="49"/>
    </location>
</feature>
<evidence type="ECO:0000259" key="2">
    <source>
        <dbReference type="Pfam" id="PF04606"/>
    </source>
</evidence>
<protein>
    <submittedName>
        <fullName evidence="3">DNA-binding transcriptional regulator</fullName>
    </submittedName>
</protein>
<dbReference type="EMBL" id="UGYN01000002">
    <property type="protein sequence ID" value="SUI43438.1"/>
    <property type="molecule type" value="Genomic_DNA"/>
</dbReference>
<reference evidence="3 4" key="1">
    <citation type="submission" date="2018-06" db="EMBL/GenBank/DDBJ databases">
        <authorList>
            <consortium name="Pathogen Informatics"/>
            <person name="Doyle S."/>
        </authorList>
    </citation>
    <scope>NUCLEOTIDE SEQUENCE [LARGE SCALE GENOMIC DNA]</scope>
    <source>
        <strain evidence="3 4">NCTC11544</strain>
    </source>
</reference>
<organism evidence="3 4">
    <name type="scientific">Serratia quinivorans</name>
    <dbReference type="NCBI Taxonomy" id="137545"/>
    <lineage>
        <taxon>Bacteria</taxon>
        <taxon>Pseudomonadati</taxon>
        <taxon>Pseudomonadota</taxon>
        <taxon>Gammaproteobacteria</taxon>
        <taxon>Enterobacterales</taxon>
        <taxon>Yersiniaceae</taxon>
        <taxon>Serratia</taxon>
    </lineage>
</organism>
<dbReference type="Proteomes" id="UP000255529">
    <property type="component" value="Unassembled WGS sequence"/>
</dbReference>
<accession>A0A379YCI9</accession>
<keyword evidence="3" id="KW-0238">DNA-binding</keyword>
<gene>
    <name evidence="3" type="ORF">NCTC11544_00191</name>
</gene>
<dbReference type="RefSeq" id="WP_115182712.1">
    <property type="nucleotide sequence ID" value="NZ_CAMKUF010000001.1"/>
</dbReference>
<evidence type="ECO:0000256" key="1">
    <source>
        <dbReference type="SAM" id="MobiDB-lite"/>
    </source>
</evidence>
<dbReference type="AlphaFoldDB" id="A0A379YCI9"/>
<sequence length="73" mass="8091">MMHCPLCGQAAHTRSSSYITTTTKERYNQCTNINCGCTFVSHETFTRTISQPQTVDPVQPHPKSNGQTSLIFG</sequence>
<proteinExistence type="predicted"/>